<dbReference type="PANTHER" id="PTHR35294:SF1">
    <property type="entry name" value="OS05G0409000 PROTEIN"/>
    <property type="match status" value="1"/>
</dbReference>
<dbReference type="OrthoDB" id="515654at2759"/>
<proteinExistence type="predicted"/>
<accession>A0A5N6MUT7</accession>
<dbReference type="SUPFAM" id="SSF46934">
    <property type="entry name" value="UBA-like"/>
    <property type="match status" value="1"/>
</dbReference>
<reference evidence="3 4" key="1">
    <citation type="submission" date="2019-05" db="EMBL/GenBank/DDBJ databases">
        <title>Mikania micrantha, genome provides insights into the molecular mechanism of rapid growth.</title>
        <authorList>
            <person name="Liu B."/>
        </authorList>
    </citation>
    <scope>NUCLEOTIDE SEQUENCE [LARGE SCALE GENOMIC DNA]</scope>
    <source>
        <strain evidence="3">NLD-2019</strain>
        <tissue evidence="3">Leaf</tissue>
    </source>
</reference>
<protein>
    <recommendedName>
        <fullName evidence="2">UBA domain-containing protein</fullName>
    </recommendedName>
</protein>
<feature type="domain" description="UBA" evidence="2">
    <location>
        <begin position="142"/>
        <end position="194"/>
    </location>
</feature>
<feature type="compositionally biased region" description="Basic residues" evidence="1">
    <location>
        <begin position="128"/>
        <end position="137"/>
    </location>
</feature>
<dbReference type="InterPro" id="IPR015940">
    <property type="entry name" value="UBA"/>
</dbReference>
<feature type="region of interest" description="Disordered" evidence="1">
    <location>
        <begin position="1"/>
        <end position="35"/>
    </location>
</feature>
<dbReference type="Gene3D" id="1.10.8.10">
    <property type="entry name" value="DNA helicase RuvA subunit, C-terminal domain"/>
    <property type="match status" value="1"/>
</dbReference>
<sequence length="677" mass="74087">MSPASKSKSKDKRAAGKDPQKSSIKSTSNVNTGVPASGYNPLLGTFHTLEAMPTAPPIHINVRSRNFDDSEDHNGNSVMGVEYDSLSNNGSWSGESEDHKDKIPQLSTRHDTILGVDIDKREKIRQKNEKKHQRQKERRAQELHEKCSGYLMSRKLESLAEQLVAMGFSSERATMALILNEGRVEQSVAWLFEGGDDSNNHQDSNNIYGGGNLKIDISEELAQITEMEIKFKCSKQEVERAIVASEGDLGQAAEALKVQKQEQPPPALPKLEETSGFSTLGNGKLSSTSRPISKAIPLQQKPVDRDFNYNYTKSAVIIGPTSTDPGIKNVQLLKKIPINSEWTKQQPVTQSVEKRWPMSVGGSNSNPSVSYSLTSPLEVAPPATAAAKIEPRYSNLETELKNIQLGSMREPIIVMQRPKSKNSTLNVSSSSSASVSDWHLNVVEPVMNMNSNEFSHMPTTTRSLNSLSLGSTVKTSQSYDQFHYQQQQHQPLPLQHYAPSSSPFDQFSQQNGEHYAPSSGPFDQFSQQNGGMWNRTVGTNTTPTLAPASSLGLFSSLGSNGLSGPPSPVDWNACDSLQFDYTNIDWSLDRLHLPPSSPSKHKGMWMGSGRGGGKTAMRLPVGMLSNGNNRLSMGLHSDRVGAMGSEASAGGSREWTSAFEERELFSFPTQFVSSPSL</sequence>
<feature type="compositionally biased region" description="Polar residues" evidence="1">
    <location>
        <begin position="21"/>
        <end position="34"/>
    </location>
</feature>
<dbReference type="PANTHER" id="PTHR35294">
    <property type="entry name" value="UBIQUITIN-ASSOCIATED/TRANSLATION ELONGATION FACTOR EF1B PROTEIN"/>
    <property type="match status" value="1"/>
</dbReference>
<feature type="compositionally biased region" description="Low complexity" evidence="1">
    <location>
        <begin position="484"/>
        <end position="510"/>
    </location>
</feature>
<dbReference type="EMBL" id="SZYD01000014">
    <property type="protein sequence ID" value="KAD4178199.1"/>
    <property type="molecule type" value="Genomic_DNA"/>
</dbReference>
<comment type="caution">
    <text evidence="3">The sequence shown here is derived from an EMBL/GenBank/DDBJ whole genome shotgun (WGS) entry which is preliminary data.</text>
</comment>
<feature type="compositionally biased region" description="Polar residues" evidence="1">
    <location>
        <begin position="524"/>
        <end position="541"/>
    </location>
</feature>
<evidence type="ECO:0000313" key="3">
    <source>
        <dbReference type="EMBL" id="KAD4178199.1"/>
    </source>
</evidence>
<organism evidence="3 4">
    <name type="scientific">Mikania micrantha</name>
    <name type="common">bitter vine</name>
    <dbReference type="NCBI Taxonomy" id="192012"/>
    <lineage>
        <taxon>Eukaryota</taxon>
        <taxon>Viridiplantae</taxon>
        <taxon>Streptophyta</taxon>
        <taxon>Embryophyta</taxon>
        <taxon>Tracheophyta</taxon>
        <taxon>Spermatophyta</taxon>
        <taxon>Magnoliopsida</taxon>
        <taxon>eudicotyledons</taxon>
        <taxon>Gunneridae</taxon>
        <taxon>Pentapetalae</taxon>
        <taxon>asterids</taxon>
        <taxon>campanulids</taxon>
        <taxon>Asterales</taxon>
        <taxon>Asteraceae</taxon>
        <taxon>Asteroideae</taxon>
        <taxon>Heliantheae alliance</taxon>
        <taxon>Eupatorieae</taxon>
        <taxon>Mikania</taxon>
    </lineage>
</organism>
<feature type="region of interest" description="Disordered" evidence="1">
    <location>
        <begin position="483"/>
        <end position="541"/>
    </location>
</feature>
<feature type="compositionally biased region" description="Polar residues" evidence="1">
    <location>
        <begin position="275"/>
        <end position="291"/>
    </location>
</feature>
<dbReference type="Proteomes" id="UP000326396">
    <property type="component" value="Linkage Group LG4"/>
</dbReference>
<evidence type="ECO:0000313" key="4">
    <source>
        <dbReference type="Proteomes" id="UP000326396"/>
    </source>
</evidence>
<dbReference type="Pfam" id="PF22562">
    <property type="entry name" value="UBA_7"/>
    <property type="match status" value="1"/>
</dbReference>
<dbReference type="AlphaFoldDB" id="A0A5N6MUT7"/>
<evidence type="ECO:0000256" key="1">
    <source>
        <dbReference type="SAM" id="MobiDB-lite"/>
    </source>
</evidence>
<feature type="region of interest" description="Disordered" evidence="1">
    <location>
        <begin position="259"/>
        <end position="299"/>
    </location>
</feature>
<gene>
    <name evidence="3" type="ORF">E3N88_26790</name>
</gene>
<dbReference type="InterPro" id="IPR009060">
    <property type="entry name" value="UBA-like_sf"/>
</dbReference>
<feature type="region of interest" description="Disordered" evidence="1">
    <location>
        <begin position="120"/>
        <end position="142"/>
    </location>
</feature>
<keyword evidence="4" id="KW-1185">Reference proteome</keyword>
<dbReference type="PROSITE" id="PS50030">
    <property type="entry name" value="UBA"/>
    <property type="match status" value="1"/>
</dbReference>
<name>A0A5N6MUT7_9ASTR</name>
<evidence type="ECO:0000259" key="2">
    <source>
        <dbReference type="PROSITE" id="PS50030"/>
    </source>
</evidence>